<dbReference type="STRING" id="34508.A0A4U5M5G3"/>
<protein>
    <submittedName>
        <fullName evidence="2">Uncharacterized protein</fullName>
    </submittedName>
</protein>
<reference evidence="2 3" key="2">
    <citation type="journal article" date="2019" name="G3 (Bethesda)">
        <title>Hybrid Assembly of the Genome of the Entomopathogenic Nematode Steinernema carpocapsae Identifies the X-Chromosome.</title>
        <authorList>
            <person name="Serra L."/>
            <person name="Macchietto M."/>
            <person name="Macias-Munoz A."/>
            <person name="McGill C.J."/>
            <person name="Rodriguez I.M."/>
            <person name="Rodriguez B."/>
            <person name="Murad R."/>
            <person name="Mortazavi A."/>
        </authorList>
    </citation>
    <scope>NUCLEOTIDE SEQUENCE [LARGE SCALE GENOMIC DNA]</scope>
    <source>
        <strain evidence="2 3">ALL</strain>
    </source>
</reference>
<organism evidence="2 3">
    <name type="scientific">Steinernema carpocapsae</name>
    <name type="common">Entomopathogenic nematode</name>
    <dbReference type="NCBI Taxonomy" id="34508"/>
    <lineage>
        <taxon>Eukaryota</taxon>
        <taxon>Metazoa</taxon>
        <taxon>Ecdysozoa</taxon>
        <taxon>Nematoda</taxon>
        <taxon>Chromadorea</taxon>
        <taxon>Rhabditida</taxon>
        <taxon>Tylenchina</taxon>
        <taxon>Panagrolaimomorpha</taxon>
        <taxon>Strongyloidoidea</taxon>
        <taxon>Steinernematidae</taxon>
        <taxon>Steinernema</taxon>
    </lineage>
</organism>
<keyword evidence="3" id="KW-1185">Reference proteome</keyword>
<dbReference type="OrthoDB" id="6021021at2759"/>
<dbReference type="Proteomes" id="UP000298663">
    <property type="component" value="Unassembled WGS sequence"/>
</dbReference>
<evidence type="ECO:0000256" key="1">
    <source>
        <dbReference type="SAM" id="Phobius"/>
    </source>
</evidence>
<name>A0A4U5M5G3_STECR</name>
<evidence type="ECO:0000313" key="3">
    <source>
        <dbReference type="Proteomes" id="UP000298663"/>
    </source>
</evidence>
<keyword evidence="1" id="KW-1133">Transmembrane helix</keyword>
<keyword evidence="1" id="KW-0472">Membrane</keyword>
<feature type="transmembrane region" description="Helical" evidence="1">
    <location>
        <begin position="6"/>
        <end position="26"/>
    </location>
</feature>
<proteinExistence type="predicted"/>
<accession>A0A4U5M5G3</accession>
<keyword evidence="1" id="KW-0812">Transmembrane</keyword>
<gene>
    <name evidence="2" type="ORF">L596_027358</name>
</gene>
<sequence length="80" mass="9225">MVLWLGMSIISAIEMFGLIILTFMYLCCGRKRKIRAGEEELNQDKRIKDVHNLKAEIDQHDQAYKKVKNIGDVKWSGKSA</sequence>
<dbReference type="AlphaFoldDB" id="A0A4U5M5G3"/>
<dbReference type="EMBL" id="AZBU02000010">
    <property type="protein sequence ID" value="TKR63543.1"/>
    <property type="molecule type" value="Genomic_DNA"/>
</dbReference>
<comment type="caution">
    <text evidence="2">The sequence shown here is derived from an EMBL/GenBank/DDBJ whole genome shotgun (WGS) entry which is preliminary data.</text>
</comment>
<reference evidence="2 3" key="1">
    <citation type="journal article" date="2015" name="Genome Biol.">
        <title>Comparative genomics of Steinernema reveals deeply conserved gene regulatory networks.</title>
        <authorList>
            <person name="Dillman A.R."/>
            <person name="Macchietto M."/>
            <person name="Porter C.F."/>
            <person name="Rogers A."/>
            <person name="Williams B."/>
            <person name="Antoshechkin I."/>
            <person name="Lee M.M."/>
            <person name="Goodwin Z."/>
            <person name="Lu X."/>
            <person name="Lewis E.E."/>
            <person name="Goodrich-Blair H."/>
            <person name="Stock S.P."/>
            <person name="Adams B.J."/>
            <person name="Sternberg P.W."/>
            <person name="Mortazavi A."/>
        </authorList>
    </citation>
    <scope>NUCLEOTIDE SEQUENCE [LARGE SCALE GENOMIC DNA]</scope>
    <source>
        <strain evidence="2 3">ALL</strain>
    </source>
</reference>
<evidence type="ECO:0000313" key="2">
    <source>
        <dbReference type="EMBL" id="TKR63543.1"/>
    </source>
</evidence>